<gene>
    <name evidence="4" type="primary">rsmD</name>
    <name evidence="4" type="ORF">L0C25_01035</name>
</gene>
<dbReference type="InterPro" id="IPR029063">
    <property type="entry name" value="SAM-dependent_MTases_sf"/>
</dbReference>
<dbReference type="GO" id="GO:0052913">
    <property type="term" value="F:16S rRNA (guanine(966)-N(2))-methyltransferase activity"/>
    <property type="evidence" value="ECO:0007669"/>
    <property type="project" value="UniProtKB-EC"/>
</dbReference>
<sequence>MTRIIAGTAGGRRIATPPGDATRPTTDRVREALFSSLESQLGGWDDVRFLDLFAGSGANGLEALSRGAAHATFVESDRRTAGVIRRNVETLGFSGADVTSAAAASAIARLAPAYDVVFLDPPYDYADESLAALLTALADGGLFAPDAVVVVERGARSREPAWPEGVESMRSKKYGSTTLWYGLGA</sequence>
<dbReference type="PANTHER" id="PTHR43542:SF1">
    <property type="entry name" value="METHYLTRANSFERASE"/>
    <property type="match status" value="1"/>
</dbReference>
<dbReference type="AlphaFoldDB" id="A0AA46TI55"/>
<dbReference type="PIRSF" id="PIRSF004553">
    <property type="entry name" value="CHP00095"/>
    <property type="match status" value="1"/>
</dbReference>
<dbReference type="SUPFAM" id="SSF53335">
    <property type="entry name" value="S-adenosyl-L-methionine-dependent methyltransferases"/>
    <property type="match status" value="1"/>
</dbReference>
<evidence type="ECO:0000313" key="4">
    <source>
        <dbReference type="EMBL" id="UYM05695.1"/>
    </source>
</evidence>
<dbReference type="CDD" id="cd02440">
    <property type="entry name" value="AdoMet_MTases"/>
    <property type="match status" value="1"/>
</dbReference>
<dbReference type="EC" id="2.1.1.171" evidence="4"/>
<dbReference type="InterPro" id="IPR004398">
    <property type="entry name" value="RNA_MeTrfase_RsmD"/>
</dbReference>
<evidence type="ECO:0000313" key="5">
    <source>
        <dbReference type="Proteomes" id="UP001164390"/>
    </source>
</evidence>
<organism evidence="4 5">
    <name type="scientific">Solicola gregarius</name>
    <dbReference type="NCBI Taxonomy" id="2908642"/>
    <lineage>
        <taxon>Bacteria</taxon>
        <taxon>Bacillati</taxon>
        <taxon>Actinomycetota</taxon>
        <taxon>Actinomycetes</taxon>
        <taxon>Propionibacteriales</taxon>
        <taxon>Nocardioidaceae</taxon>
        <taxon>Solicola</taxon>
    </lineage>
</organism>
<keyword evidence="2 4" id="KW-0808">Transferase</keyword>
<dbReference type="Pfam" id="PF03602">
    <property type="entry name" value="Cons_hypoth95"/>
    <property type="match status" value="1"/>
</dbReference>
<dbReference type="Proteomes" id="UP001164390">
    <property type="component" value="Chromosome"/>
</dbReference>
<evidence type="ECO:0000256" key="3">
    <source>
        <dbReference type="SAM" id="MobiDB-lite"/>
    </source>
</evidence>
<dbReference type="KEGG" id="sgrg:L0C25_01035"/>
<reference evidence="4" key="1">
    <citation type="submission" date="2022-01" db="EMBL/GenBank/DDBJ databases">
        <title>Nocardioidaceae gen. sp. A5X3R13.</title>
        <authorList>
            <person name="Lopez Marin M.A."/>
            <person name="Uhlik O."/>
        </authorList>
    </citation>
    <scope>NUCLEOTIDE SEQUENCE</scope>
    <source>
        <strain evidence="4">A5X3R13</strain>
    </source>
</reference>
<dbReference type="GO" id="GO:0003676">
    <property type="term" value="F:nucleic acid binding"/>
    <property type="evidence" value="ECO:0007669"/>
    <property type="project" value="InterPro"/>
</dbReference>
<dbReference type="EMBL" id="CP094970">
    <property type="protein sequence ID" value="UYM05695.1"/>
    <property type="molecule type" value="Genomic_DNA"/>
</dbReference>
<dbReference type="Gene3D" id="3.40.50.150">
    <property type="entry name" value="Vaccinia Virus protein VP39"/>
    <property type="match status" value="1"/>
</dbReference>
<dbReference type="PROSITE" id="PS00092">
    <property type="entry name" value="N6_MTASE"/>
    <property type="match status" value="1"/>
</dbReference>
<evidence type="ECO:0000256" key="2">
    <source>
        <dbReference type="ARBA" id="ARBA00022679"/>
    </source>
</evidence>
<dbReference type="RefSeq" id="WP_271634517.1">
    <property type="nucleotide sequence ID" value="NZ_CP094970.1"/>
</dbReference>
<dbReference type="NCBIfam" id="TIGR00095">
    <property type="entry name" value="16S rRNA (guanine(966)-N(2))-methyltransferase RsmD"/>
    <property type="match status" value="1"/>
</dbReference>
<dbReference type="PANTHER" id="PTHR43542">
    <property type="entry name" value="METHYLTRANSFERASE"/>
    <property type="match status" value="1"/>
</dbReference>
<feature type="region of interest" description="Disordered" evidence="3">
    <location>
        <begin position="1"/>
        <end position="24"/>
    </location>
</feature>
<keyword evidence="5" id="KW-1185">Reference proteome</keyword>
<dbReference type="InterPro" id="IPR002052">
    <property type="entry name" value="DNA_methylase_N6_adenine_CS"/>
</dbReference>
<evidence type="ECO:0000256" key="1">
    <source>
        <dbReference type="ARBA" id="ARBA00022603"/>
    </source>
</evidence>
<keyword evidence="1 4" id="KW-0489">Methyltransferase</keyword>
<name>A0AA46TI55_9ACTN</name>
<protein>
    <submittedName>
        <fullName evidence="4">16S rRNA (Guanine(966)-N(2))-methyltransferase RsmD</fullName>
        <ecNumber evidence="4">2.1.1.171</ecNumber>
    </submittedName>
</protein>
<proteinExistence type="predicted"/>
<accession>A0AA46TI55</accession>